<dbReference type="Pfam" id="PF05685">
    <property type="entry name" value="Uma2"/>
    <property type="match status" value="1"/>
</dbReference>
<dbReference type="Gene3D" id="3.90.1570.10">
    <property type="entry name" value="tt1808, chain A"/>
    <property type="match status" value="1"/>
</dbReference>
<protein>
    <recommendedName>
        <fullName evidence="1">Putative restriction endonuclease domain-containing protein</fullName>
    </recommendedName>
</protein>
<evidence type="ECO:0000313" key="2">
    <source>
        <dbReference type="EMBL" id="GID54075.1"/>
    </source>
</evidence>
<comment type="caution">
    <text evidence="2">The sequence shown here is derived from an EMBL/GenBank/DDBJ whole genome shotgun (WGS) entry which is preliminary data.</text>
</comment>
<gene>
    <name evidence="2" type="ORF">Aco03nite_024790</name>
</gene>
<dbReference type="CDD" id="cd06260">
    <property type="entry name" value="DUF820-like"/>
    <property type="match status" value="1"/>
</dbReference>
<dbReference type="InterPro" id="IPR008538">
    <property type="entry name" value="Uma2"/>
</dbReference>
<keyword evidence="3" id="KW-1185">Reference proteome</keyword>
<dbReference type="PANTHER" id="PTHR35400:SF3">
    <property type="entry name" value="SLL1072 PROTEIN"/>
    <property type="match status" value="1"/>
</dbReference>
<organism evidence="2 3">
    <name type="scientific">Actinoplanes couchii</name>
    <dbReference type="NCBI Taxonomy" id="403638"/>
    <lineage>
        <taxon>Bacteria</taxon>
        <taxon>Bacillati</taxon>
        <taxon>Actinomycetota</taxon>
        <taxon>Actinomycetes</taxon>
        <taxon>Micromonosporales</taxon>
        <taxon>Micromonosporaceae</taxon>
        <taxon>Actinoplanes</taxon>
    </lineage>
</organism>
<proteinExistence type="predicted"/>
<evidence type="ECO:0000313" key="3">
    <source>
        <dbReference type="Proteomes" id="UP000612282"/>
    </source>
</evidence>
<accession>A0ABQ3X6P9</accession>
<feature type="domain" description="Putative restriction endonuclease" evidence="1">
    <location>
        <begin position="16"/>
        <end position="172"/>
    </location>
</feature>
<dbReference type="Proteomes" id="UP000612282">
    <property type="component" value="Unassembled WGS sequence"/>
</dbReference>
<dbReference type="PANTHER" id="PTHR35400">
    <property type="entry name" value="SLR1083 PROTEIN"/>
    <property type="match status" value="1"/>
</dbReference>
<dbReference type="RefSeq" id="WP_203795184.1">
    <property type="nucleotide sequence ID" value="NZ_BAAAQE010000012.1"/>
</dbReference>
<dbReference type="InterPro" id="IPR011335">
    <property type="entry name" value="Restrct_endonuc-II-like"/>
</dbReference>
<sequence length="185" mass="20648">MTTTLHLENHIWTESEYLAIGETPERIELFDGRLHVSPAPGLRHQHALDELKDAFKPVARKAGLFVYENVNVHVGRNRIPIPDLTLFKNADYDDDLVIPASDVLLVCEVMSPSNAKTDKTTKMTYYAEAGIPWYLLVEPRTATVTLYMLSGAKYVEHASAEPGELLELVEPVAVTIDPADLLPPR</sequence>
<dbReference type="InterPro" id="IPR012296">
    <property type="entry name" value="Nuclease_put_TT1808"/>
</dbReference>
<dbReference type="SUPFAM" id="SSF52980">
    <property type="entry name" value="Restriction endonuclease-like"/>
    <property type="match status" value="1"/>
</dbReference>
<name>A0ABQ3X6P9_9ACTN</name>
<evidence type="ECO:0000259" key="1">
    <source>
        <dbReference type="Pfam" id="PF05685"/>
    </source>
</evidence>
<dbReference type="EMBL" id="BOMG01000036">
    <property type="protein sequence ID" value="GID54075.1"/>
    <property type="molecule type" value="Genomic_DNA"/>
</dbReference>
<reference evidence="2 3" key="1">
    <citation type="submission" date="2021-01" db="EMBL/GenBank/DDBJ databases">
        <title>Whole genome shotgun sequence of Actinoplanes couchii NBRC 106145.</title>
        <authorList>
            <person name="Komaki H."/>
            <person name="Tamura T."/>
        </authorList>
    </citation>
    <scope>NUCLEOTIDE SEQUENCE [LARGE SCALE GENOMIC DNA]</scope>
    <source>
        <strain evidence="2 3">NBRC 106145</strain>
    </source>
</reference>